<gene>
    <name evidence="2" type="ORF">OVA965_LOCUS25035</name>
    <name evidence="3" type="ORF">TMI583_LOCUS25760</name>
</gene>
<dbReference type="Proteomes" id="UP000677228">
    <property type="component" value="Unassembled WGS sequence"/>
</dbReference>
<feature type="region of interest" description="Disordered" evidence="1">
    <location>
        <begin position="384"/>
        <end position="440"/>
    </location>
</feature>
<evidence type="ECO:0000313" key="4">
    <source>
        <dbReference type="Proteomes" id="UP000677228"/>
    </source>
</evidence>
<comment type="caution">
    <text evidence="2">The sequence shown here is derived from an EMBL/GenBank/DDBJ whole genome shotgun (WGS) entry which is preliminary data.</text>
</comment>
<accession>A0A8S2EH48</accession>
<evidence type="ECO:0000313" key="2">
    <source>
        <dbReference type="EMBL" id="CAF1223537.1"/>
    </source>
</evidence>
<dbReference type="Proteomes" id="UP000682733">
    <property type="component" value="Unassembled WGS sequence"/>
</dbReference>
<dbReference type="PANTHER" id="PTHR47018:SF3">
    <property type="entry name" value="MYCBP-ASSOCIATED PROTEIN"/>
    <property type="match status" value="1"/>
</dbReference>
<evidence type="ECO:0000256" key="1">
    <source>
        <dbReference type="SAM" id="MobiDB-lite"/>
    </source>
</evidence>
<reference evidence="2" key="1">
    <citation type="submission" date="2021-02" db="EMBL/GenBank/DDBJ databases">
        <authorList>
            <person name="Nowell W R."/>
        </authorList>
    </citation>
    <scope>NUCLEOTIDE SEQUENCE</scope>
</reference>
<dbReference type="PANTHER" id="PTHR47018">
    <property type="entry name" value="CXC DOMAIN-CONTAINING PROTEIN-RELATED"/>
    <property type="match status" value="1"/>
</dbReference>
<feature type="compositionally biased region" description="Acidic residues" evidence="1">
    <location>
        <begin position="392"/>
        <end position="414"/>
    </location>
</feature>
<dbReference type="EMBL" id="CAJNOK010015344">
    <property type="protein sequence ID" value="CAF1223537.1"/>
    <property type="molecule type" value="Genomic_DNA"/>
</dbReference>
<protein>
    <submittedName>
        <fullName evidence="2">Uncharacterized protein</fullName>
    </submittedName>
</protein>
<sequence>YWVMRVLLEPCVNLLIAVRSGNYKARNASWSRMVPLFFAHNRRKYAKLGARNLADLQTMPQQLSHHLEKSFVVKRTDRPFSSIPVDQALECSINRLGKGRNGVSGKFSSQGIDRFCQTLLFRIMIYSVINDIVEIETNNNDGHIECQQNRLELDNRDLQVLVNKLDDEKIFHNDKKDLTELFSGKVIHAAIVNDICSTFDRGELELKKFIIERLVDRTVDIDAKMETMKTLKLIDNDTYGLTKPKLQKKKIVQQYFANTQAYTDLEHLGQYPLHINAFIAAEKLLICYEARVICARKFIKGKSSKSLLEQLPPTTDAFVQHLARSNVQITVWRQASESHIDYPDLNGNGYEEIDNELVIKWKTLDDHPRLVGCKCKCQNRRNNAEQQQSTMDTDDEGITDSDGDEGSDQYDSEDSNDKSSMNTLYEAQKESMNSRDDENDELDFCVDREHSYACL</sequence>
<dbReference type="AlphaFoldDB" id="A0A8S2EH48"/>
<feature type="compositionally biased region" description="Basic and acidic residues" evidence="1">
    <location>
        <begin position="427"/>
        <end position="436"/>
    </location>
</feature>
<proteinExistence type="predicted"/>
<name>A0A8S2EH48_9BILA</name>
<evidence type="ECO:0000313" key="3">
    <source>
        <dbReference type="EMBL" id="CAF4031808.1"/>
    </source>
</evidence>
<organism evidence="2 4">
    <name type="scientific">Didymodactylos carnosus</name>
    <dbReference type="NCBI Taxonomy" id="1234261"/>
    <lineage>
        <taxon>Eukaryota</taxon>
        <taxon>Metazoa</taxon>
        <taxon>Spiralia</taxon>
        <taxon>Gnathifera</taxon>
        <taxon>Rotifera</taxon>
        <taxon>Eurotatoria</taxon>
        <taxon>Bdelloidea</taxon>
        <taxon>Philodinida</taxon>
        <taxon>Philodinidae</taxon>
        <taxon>Didymodactylos</taxon>
    </lineage>
</organism>
<dbReference type="EMBL" id="CAJOBA010036885">
    <property type="protein sequence ID" value="CAF4031808.1"/>
    <property type="molecule type" value="Genomic_DNA"/>
</dbReference>
<feature type="non-terminal residue" evidence="2">
    <location>
        <position position="1"/>
    </location>
</feature>